<dbReference type="VEuPathDB" id="FungiDB:RhiirA1_477587"/>
<evidence type="ECO:0000313" key="1">
    <source>
        <dbReference type="EMBL" id="PKK72218.1"/>
    </source>
</evidence>
<reference evidence="1 2" key="2">
    <citation type="submission" date="2017-10" db="EMBL/GenBank/DDBJ databases">
        <title>Extensive intraspecific genome diversity in a model arbuscular mycorrhizal fungus.</title>
        <authorList>
            <person name="Chen E.C.H."/>
            <person name="Morin E."/>
            <person name="Baudet D."/>
            <person name="Noel J."/>
            <person name="Ndikumana S."/>
            <person name="Charron P."/>
            <person name="St-Onge C."/>
            <person name="Giorgi J."/>
            <person name="Grigoriev I.V."/>
            <person name="Roux C."/>
            <person name="Martin F.M."/>
            <person name="Corradi N."/>
        </authorList>
    </citation>
    <scope>NUCLEOTIDE SEQUENCE [LARGE SCALE GENOMIC DNA]</scope>
    <source>
        <strain evidence="1 2">C2</strain>
    </source>
</reference>
<gene>
    <name evidence="1" type="ORF">RhiirC2_777472</name>
</gene>
<comment type="caution">
    <text evidence="1">The sequence shown here is derived from an EMBL/GenBank/DDBJ whole genome shotgun (WGS) entry which is preliminary data.</text>
</comment>
<dbReference type="VEuPathDB" id="FungiDB:FUN_016771"/>
<dbReference type="EMBL" id="LLXL01000453">
    <property type="protein sequence ID" value="PKK72218.1"/>
    <property type="molecule type" value="Genomic_DNA"/>
</dbReference>
<proteinExistence type="predicted"/>
<name>A0A2N1NEA1_9GLOM</name>
<sequence length="193" mass="22361">MENNQRSIELLSPFENAIYFLSDVKYPIIGFIYPCIYNLREKLENDFALLETVDNCQNQITVFKNLCRNNGHPMLESAFTYNKQLSTSKWDLTLADLKNWKRVIFATAGQFWFNCVYLGSYGLDNGCHPFSISLGHFWKERSGCSSAVIFDRNIDELTTAMGNFWKKKNAKITVPIKDEFQHYLNVSELPALE</sequence>
<organism evidence="1 2">
    <name type="scientific">Rhizophagus irregularis</name>
    <dbReference type="NCBI Taxonomy" id="588596"/>
    <lineage>
        <taxon>Eukaryota</taxon>
        <taxon>Fungi</taxon>
        <taxon>Fungi incertae sedis</taxon>
        <taxon>Mucoromycota</taxon>
        <taxon>Glomeromycotina</taxon>
        <taxon>Glomeromycetes</taxon>
        <taxon>Glomerales</taxon>
        <taxon>Glomeraceae</taxon>
        <taxon>Rhizophagus</taxon>
    </lineage>
</organism>
<dbReference type="AlphaFoldDB" id="A0A2N1NEA1"/>
<protein>
    <submittedName>
        <fullName evidence="1">Uncharacterized protein</fullName>
    </submittedName>
</protein>
<reference evidence="1 2" key="1">
    <citation type="submission" date="2016-04" db="EMBL/GenBank/DDBJ databases">
        <title>Genome analyses suggest a sexual origin of heterokaryosis in a supposedly ancient asexual fungus.</title>
        <authorList>
            <person name="Ropars J."/>
            <person name="Sedzielewska K."/>
            <person name="Noel J."/>
            <person name="Charron P."/>
            <person name="Farinelli L."/>
            <person name="Marton T."/>
            <person name="Kruger M."/>
            <person name="Pelin A."/>
            <person name="Brachmann A."/>
            <person name="Corradi N."/>
        </authorList>
    </citation>
    <scope>NUCLEOTIDE SEQUENCE [LARGE SCALE GENOMIC DNA]</scope>
    <source>
        <strain evidence="1 2">C2</strain>
    </source>
</reference>
<evidence type="ECO:0000313" key="2">
    <source>
        <dbReference type="Proteomes" id="UP000233469"/>
    </source>
</evidence>
<dbReference type="Proteomes" id="UP000233469">
    <property type="component" value="Unassembled WGS sequence"/>
</dbReference>
<accession>A0A2N1NEA1</accession>